<dbReference type="Gene3D" id="1.10.150.60">
    <property type="entry name" value="ARID DNA-binding domain"/>
    <property type="match status" value="1"/>
</dbReference>
<accession>T1H9V4</accession>
<reference evidence="2" key="1">
    <citation type="submission" date="2015-05" db="UniProtKB">
        <authorList>
            <consortium name="EnsemblMetazoa"/>
        </authorList>
    </citation>
    <scope>IDENTIFICATION</scope>
</reference>
<dbReference type="STRING" id="13249.T1H9V4"/>
<dbReference type="GO" id="GO:0003677">
    <property type="term" value="F:DNA binding"/>
    <property type="evidence" value="ECO:0007669"/>
    <property type="project" value="InterPro"/>
</dbReference>
<dbReference type="InterPro" id="IPR001606">
    <property type="entry name" value="ARID_dom"/>
</dbReference>
<dbReference type="VEuPathDB" id="VectorBase:RPRC000808"/>
<protein>
    <submittedName>
        <fullName evidence="2">ARID domain-containing protein</fullName>
    </submittedName>
</protein>
<dbReference type="Proteomes" id="UP000015103">
    <property type="component" value="Unassembled WGS sequence"/>
</dbReference>
<feature type="region of interest" description="Disordered" evidence="1">
    <location>
        <begin position="215"/>
        <end position="276"/>
    </location>
</feature>
<dbReference type="AlphaFoldDB" id="T1H9V4"/>
<evidence type="ECO:0000313" key="3">
    <source>
        <dbReference type="Proteomes" id="UP000015103"/>
    </source>
</evidence>
<dbReference type="EMBL" id="ACPB03025257">
    <property type="status" value="NOT_ANNOTATED_CDS"/>
    <property type="molecule type" value="Genomic_DNA"/>
</dbReference>
<proteinExistence type="predicted"/>
<dbReference type="PROSITE" id="PS51011">
    <property type="entry name" value="ARID"/>
    <property type="match status" value="1"/>
</dbReference>
<evidence type="ECO:0000256" key="1">
    <source>
        <dbReference type="SAM" id="MobiDB-lite"/>
    </source>
</evidence>
<dbReference type="InterPro" id="IPR036431">
    <property type="entry name" value="ARID_dom_sf"/>
</dbReference>
<name>T1H9V4_RHOPR</name>
<sequence>MYKVCFLKEFGRRAARREGPFCGAAIQIHGRQRHAYQQGTDHRHPGRRSLQTVQGTLFLLINVVYKKVVQNQGGYNRVTNHNNWKLVALKMGFGQNPITVNLVKIAYKKITSAYMCTRVAKRLKLQVKDGKSQSELSTGKIKTDKDEYPNQAHNQDDDIYLDIPSDGMSKSPTPPPSTSNTILHRAKRGAVSVAVIGPQSPTLKVHLPIKIKVEQEGSQPSTASQAAATPPSSPTTRSGSLSPTSGGLLQASRPDSPALQAQIISAQQQSQSGQKK</sequence>
<dbReference type="SUPFAM" id="SSF46774">
    <property type="entry name" value="ARID-like"/>
    <property type="match status" value="1"/>
</dbReference>
<dbReference type="InParanoid" id="T1H9V4"/>
<dbReference type="HOGENOM" id="CLU_1010379_0_0_1"/>
<evidence type="ECO:0000313" key="2">
    <source>
        <dbReference type="EnsemblMetazoa" id="RPRC000808-PA"/>
    </source>
</evidence>
<organism evidence="2 3">
    <name type="scientific">Rhodnius prolixus</name>
    <name type="common">Triatomid bug</name>
    <dbReference type="NCBI Taxonomy" id="13249"/>
    <lineage>
        <taxon>Eukaryota</taxon>
        <taxon>Metazoa</taxon>
        <taxon>Ecdysozoa</taxon>
        <taxon>Arthropoda</taxon>
        <taxon>Hexapoda</taxon>
        <taxon>Insecta</taxon>
        <taxon>Pterygota</taxon>
        <taxon>Neoptera</taxon>
        <taxon>Paraneoptera</taxon>
        <taxon>Hemiptera</taxon>
        <taxon>Heteroptera</taxon>
        <taxon>Panheteroptera</taxon>
        <taxon>Cimicomorpha</taxon>
        <taxon>Reduviidae</taxon>
        <taxon>Triatominae</taxon>
        <taxon>Rhodnius</taxon>
    </lineage>
</organism>
<dbReference type="Pfam" id="PF01388">
    <property type="entry name" value="ARID"/>
    <property type="match status" value="1"/>
</dbReference>
<keyword evidence="3" id="KW-1185">Reference proteome</keyword>
<dbReference type="EnsemblMetazoa" id="RPRC000808-RA">
    <property type="protein sequence ID" value="RPRC000808-PA"/>
    <property type="gene ID" value="RPRC000808"/>
</dbReference>
<feature type="compositionally biased region" description="Low complexity" evidence="1">
    <location>
        <begin position="217"/>
        <end position="250"/>
    </location>
</feature>
<feature type="region of interest" description="Disordered" evidence="1">
    <location>
        <begin position="127"/>
        <end position="181"/>
    </location>
</feature>
<feature type="compositionally biased region" description="Low complexity" evidence="1">
    <location>
        <begin position="260"/>
        <end position="276"/>
    </location>
</feature>